<keyword evidence="2" id="KW-0560">Oxidoreductase</keyword>
<name>A0A382XSY3_9ZZZZ</name>
<evidence type="ECO:0000256" key="2">
    <source>
        <dbReference type="ARBA" id="ARBA00023002"/>
    </source>
</evidence>
<organism evidence="4">
    <name type="scientific">marine metagenome</name>
    <dbReference type="NCBI Taxonomy" id="408172"/>
    <lineage>
        <taxon>unclassified sequences</taxon>
        <taxon>metagenomes</taxon>
        <taxon>ecological metagenomes</taxon>
    </lineage>
</organism>
<dbReference type="CDD" id="cd02062">
    <property type="entry name" value="Nitro_FMN_reductase"/>
    <property type="match status" value="1"/>
</dbReference>
<dbReference type="SUPFAM" id="SSF55469">
    <property type="entry name" value="FMN-dependent nitroreductase-like"/>
    <property type="match status" value="1"/>
</dbReference>
<proteinExistence type="inferred from homology"/>
<dbReference type="PANTHER" id="PTHR43673">
    <property type="entry name" value="NAD(P)H NITROREDUCTASE YDGI-RELATED"/>
    <property type="match status" value="1"/>
</dbReference>
<dbReference type="GO" id="GO:0016491">
    <property type="term" value="F:oxidoreductase activity"/>
    <property type="evidence" value="ECO:0007669"/>
    <property type="project" value="UniProtKB-KW"/>
</dbReference>
<dbReference type="EMBL" id="UINC01169711">
    <property type="protein sequence ID" value="SVD73388.1"/>
    <property type="molecule type" value="Genomic_DNA"/>
</dbReference>
<sequence length="202" mass="22065">MAEANTPTHRGGGQYGILEDIMRRRRSVRQFQRGKHVSRDTLLSIAESARWAPTGANTQCWDLVIVDDPAVRDAVIDIFVEQSKRLFVKAKGFPAVSKSYLSNTVAIFVVLGDPRWKVAFPQHNQDAEGPDDYAANNENIYYCSLGAVIQNIQLAVTSLGLTSAWLSGGGETSTNQALSELLGNPSYFSACGTIPIGYPKKD</sequence>
<dbReference type="Gene3D" id="3.40.109.10">
    <property type="entry name" value="NADH Oxidase"/>
    <property type="match status" value="1"/>
</dbReference>
<dbReference type="AlphaFoldDB" id="A0A382XSY3"/>
<comment type="similarity">
    <text evidence="1">Belongs to the nitroreductase family.</text>
</comment>
<dbReference type="InterPro" id="IPR000415">
    <property type="entry name" value="Nitroreductase-like"/>
</dbReference>
<evidence type="ECO:0000313" key="4">
    <source>
        <dbReference type="EMBL" id="SVD73388.1"/>
    </source>
</evidence>
<dbReference type="PANTHER" id="PTHR43673:SF10">
    <property type="entry name" value="NADH DEHYDROGENASE_NAD(P)H NITROREDUCTASE XCC3605-RELATED"/>
    <property type="match status" value="1"/>
</dbReference>
<evidence type="ECO:0000259" key="3">
    <source>
        <dbReference type="Pfam" id="PF00881"/>
    </source>
</evidence>
<feature type="domain" description="Nitroreductase" evidence="3">
    <location>
        <begin position="23"/>
        <end position="198"/>
    </location>
</feature>
<reference evidence="4" key="1">
    <citation type="submission" date="2018-05" db="EMBL/GenBank/DDBJ databases">
        <authorList>
            <person name="Lanie J.A."/>
            <person name="Ng W.-L."/>
            <person name="Kazmierczak K.M."/>
            <person name="Andrzejewski T.M."/>
            <person name="Davidsen T.M."/>
            <person name="Wayne K.J."/>
            <person name="Tettelin H."/>
            <person name="Glass J.I."/>
            <person name="Rusch D."/>
            <person name="Podicherti R."/>
            <person name="Tsui H.-C.T."/>
            <person name="Winkler M.E."/>
        </authorList>
    </citation>
    <scope>NUCLEOTIDE SEQUENCE</scope>
</reference>
<accession>A0A382XSY3</accession>
<evidence type="ECO:0000256" key="1">
    <source>
        <dbReference type="ARBA" id="ARBA00007118"/>
    </source>
</evidence>
<gene>
    <name evidence="4" type="ORF">METZ01_LOCUS426242</name>
</gene>
<feature type="non-terminal residue" evidence="4">
    <location>
        <position position="202"/>
    </location>
</feature>
<dbReference type="InterPro" id="IPR029479">
    <property type="entry name" value="Nitroreductase"/>
</dbReference>
<dbReference type="Pfam" id="PF00881">
    <property type="entry name" value="Nitroreductase"/>
    <property type="match status" value="1"/>
</dbReference>
<protein>
    <recommendedName>
        <fullName evidence="3">Nitroreductase domain-containing protein</fullName>
    </recommendedName>
</protein>